<dbReference type="GeneID" id="109133016"/>
<protein>
    <submittedName>
        <fullName evidence="2">Uncharacterized protein LOC109133016</fullName>
    </submittedName>
</protein>
<organism evidence="1 2">
    <name type="scientific">Camelina sativa</name>
    <name type="common">False flax</name>
    <name type="synonym">Myagrum sativum</name>
    <dbReference type="NCBI Taxonomy" id="90675"/>
    <lineage>
        <taxon>Eukaryota</taxon>
        <taxon>Viridiplantae</taxon>
        <taxon>Streptophyta</taxon>
        <taxon>Embryophyta</taxon>
        <taxon>Tracheophyta</taxon>
        <taxon>Spermatophyta</taxon>
        <taxon>Magnoliopsida</taxon>
        <taxon>eudicotyledons</taxon>
        <taxon>Gunneridae</taxon>
        <taxon>Pentapetalae</taxon>
        <taxon>rosids</taxon>
        <taxon>malvids</taxon>
        <taxon>Brassicales</taxon>
        <taxon>Brassicaceae</taxon>
        <taxon>Camelineae</taxon>
        <taxon>Camelina</taxon>
    </lineage>
</organism>
<reference evidence="1" key="1">
    <citation type="journal article" date="2014" name="Nat. Commun.">
        <title>The emerging biofuel crop Camelina sativa retains a highly undifferentiated hexaploid genome structure.</title>
        <authorList>
            <person name="Kagale S."/>
            <person name="Koh C."/>
            <person name="Nixon J."/>
            <person name="Bollina V."/>
            <person name="Clarke W.E."/>
            <person name="Tuteja R."/>
            <person name="Spillane C."/>
            <person name="Robinson S.J."/>
            <person name="Links M.G."/>
            <person name="Clarke C."/>
            <person name="Higgins E.E."/>
            <person name="Huebert T."/>
            <person name="Sharpe A.G."/>
            <person name="Parkin I.A."/>
        </authorList>
    </citation>
    <scope>NUCLEOTIDE SEQUENCE [LARGE SCALE GENOMIC DNA]</scope>
    <source>
        <strain evidence="1">cv. DH55</strain>
    </source>
</reference>
<accession>A0ABM1RQ05</accession>
<dbReference type="Proteomes" id="UP000694864">
    <property type="component" value="Chromosome 5"/>
</dbReference>
<keyword evidence="1" id="KW-1185">Reference proteome</keyword>
<name>A0ABM1RQ05_CAMSA</name>
<reference evidence="2" key="2">
    <citation type="submission" date="2025-08" db="UniProtKB">
        <authorList>
            <consortium name="RefSeq"/>
        </authorList>
    </citation>
    <scope>IDENTIFICATION</scope>
    <source>
        <tissue evidence="2">Leaf</tissue>
    </source>
</reference>
<proteinExistence type="predicted"/>
<evidence type="ECO:0000313" key="1">
    <source>
        <dbReference type="Proteomes" id="UP000694864"/>
    </source>
</evidence>
<gene>
    <name evidence="2" type="primary">LOC109133016</name>
</gene>
<evidence type="ECO:0000313" key="2">
    <source>
        <dbReference type="RefSeq" id="XP_019101093.1"/>
    </source>
</evidence>
<sequence length="61" mass="7434">MDQALCSLEERFKQFQNICCHCRKKFFKVEVDKILPSINYVTRKIKFFGYHIYRERIGSRA</sequence>
<dbReference type="RefSeq" id="XP_019101093.1">
    <property type="nucleotide sequence ID" value="XM_019245548.1"/>
</dbReference>